<evidence type="ECO:0000313" key="1">
    <source>
        <dbReference type="EMBL" id="KAL2727793.1"/>
    </source>
</evidence>
<accession>A0ABD2B509</accession>
<sequence>MDTLVETAERRLSHTARIPIGRSRVKGEMVLVLVPRDFLDKKGYNIRTSTISYFGTTPKKEKQSPNHLKLDGT</sequence>
<dbReference type="AlphaFoldDB" id="A0ABD2B509"/>
<name>A0ABD2B509_VESMC</name>
<proteinExistence type="predicted"/>
<evidence type="ECO:0000313" key="2">
    <source>
        <dbReference type="Proteomes" id="UP001607303"/>
    </source>
</evidence>
<keyword evidence="2" id="KW-1185">Reference proteome</keyword>
<dbReference type="EMBL" id="JAYRBN010000100">
    <property type="protein sequence ID" value="KAL2727793.1"/>
    <property type="molecule type" value="Genomic_DNA"/>
</dbReference>
<comment type="caution">
    <text evidence="1">The sequence shown here is derived from an EMBL/GenBank/DDBJ whole genome shotgun (WGS) entry which is preliminary data.</text>
</comment>
<reference evidence="1 2" key="1">
    <citation type="journal article" date="2024" name="Ann. Entomol. Soc. Am.">
        <title>Genomic analyses of the southern and eastern yellowjacket wasps (Hymenoptera: Vespidae) reveal evolutionary signatures of social life.</title>
        <authorList>
            <person name="Catto M.A."/>
            <person name="Caine P.B."/>
            <person name="Orr S.E."/>
            <person name="Hunt B.G."/>
            <person name="Goodisman M.A.D."/>
        </authorList>
    </citation>
    <scope>NUCLEOTIDE SEQUENCE [LARGE SCALE GENOMIC DNA]</scope>
    <source>
        <strain evidence="1">232</strain>
        <tissue evidence="1">Head and thorax</tissue>
    </source>
</reference>
<dbReference type="Proteomes" id="UP001607303">
    <property type="component" value="Unassembled WGS sequence"/>
</dbReference>
<protein>
    <submittedName>
        <fullName evidence="1">Uncharacterized protein</fullName>
    </submittedName>
</protein>
<gene>
    <name evidence="1" type="ORF">V1477_017069</name>
</gene>
<organism evidence="1 2">
    <name type="scientific">Vespula maculifrons</name>
    <name type="common">Eastern yellow jacket</name>
    <name type="synonym">Wasp</name>
    <dbReference type="NCBI Taxonomy" id="7453"/>
    <lineage>
        <taxon>Eukaryota</taxon>
        <taxon>Metazoa</taxon>
        <taxon>Ecdysozoa</taxon>
        <taxon>Arthropoda</taxon>
        <taxon>Hexapoda</taxon>
        <taxon>Insecta</taxon>
        <taxon>Pterygota</taxon>
        <taxon>Neoptera</taxon>
        <taxon>Endopterygota</taxon>
        <taxon>Hymenoptera</taxon>
        <taxon>Apocrita</taxon>
        <taxon>Aculeata</taxon>
        <taxon>Vespoidea</taxon>
        <taxon>Vespidae</taxon>
        <taxon>Vespinae</taxon>
        <taxon>Vespula</taxon>
    </lineage>
</organism>